<dbReference type="InterPro" id="IPR012337">
    <property type="entry name" value="RNaseH-like_sf"/>
</dbReference>
<dbReference type="Pfam" id="PF22936">
    <property type="entry name" value="Pol_BBD"/>
    <property type="match status" value="1"/>
</dbReference>
<protein>
    <submittedName>
        <fullName evidence="5">RNA-directed DNA polymerase</fullName>
    </submittedName>
</protein>
<dbReference type="PROSITE" id="PS50994">
    <property type="entry name" value="INTEGRASE"/>
    <property type="match status" value="1"/>
</dbReference>
<evidence type="ECO:0000313" key="5">
    <source>
        <dbReference type="EMBL" id="GJT44446.1"/>
    </source>
</evidence>
<gene>
    <name evidence="5" type="ORF">Tco_0953161</name>
</gene>
<dbReference type="InterPro" id="IPR043502">
    <property type="entry name" value="DNA/RNA_pol_sf"/>
</dbReference>
<dbReference type="EMBL" id="BQNB010015814">
    <property type="protein sequence ID" value="GJT44446.1"/>
    <property type="molecule type" value="Genomic_DNA"/>
</dbReference>
<feature type="region of interest" description="Disordered" evidence="2">
    <location>
        <begin position="262"/>
        <end position="288"/>
    </location>
</feature>
<evidence type="ECO:0000256" key="3">
    <source>
        <dbReference type="SAM" id="Phobius"/>
    </source>
</evidence>
<feature type="transmembrane region" description="Helical" evidence="3">
    <location>
        <begin position="64"/>
        <end position="85"/>
    </location>
</feature>
<dbReference type="InterPro" id="IPR036397">
    <property type="entry name" value="RNaseH_sf"/>
</dbReference>
<organism evidence="5 6">
    <name type="scientific">Tanacetum coccineum</name>
    <dbReference type="NCBI Taxonomy" id="301880"/>
    <lineage>
        <taxon>Eukaryota</taxon>
        <taxon>Viridiplantae</taxon>
        <taxon>Streptophyta</taxon>
        <taxon>Embryophyta</taxon>
        <taxon>Tracheophyta</taxon>
        <taxon>Spermatophyta</taxon>
        <taxon>Magnoliopsida</taxon>
        <taxon>eudicotyledons</taxon>
        <taxon>Gunneridae</taxon>
        <taxon>Pentapetalae</taxon>
        <taxon>asterids</taxon>
        <taxon>campanulids</taxon>
        <taxon>Asterales</taxon>
        <taxon>Asteraceae</taxon>
        <taxon>Asteroideae</taxon>
        <taxon>Anthemideae</taxon>
        <taxon>Anthemidinae</taxon>
        <taxon>Tanacetum</taxon>
    </lineage>
</organism>
<keyword evidence="3" id="KW-0812">Transmembrane</keyword>
<dbReference type="GO" id="GO:0003964">
    <property type="term" value="F:RNA-directed DNA polymerase activity"/>
    <property type="evidence" value="ECO:0007669"/>
    <property type="project" value="UniProtKB-KW"/>
</dbReference>
<feature type="compositionally biased region" description="Polar residues" evidence="2">
    <location>
        <begin position="900"/>
        <end position="914"/>
    </location>
</feature>
<sequence length="1537" mass="174932">MKKQADRASWFEGAAFFMRELWKEIMYVFLLAEVSFIKCCVNNFDTANDKSSLWEYFWRRKRSLLLVVVMLSRFGSCFSIATMLVNGAKMEFSTTRCQGHMHLFIMIKVAQTILSFGTENALLNGNLVNTARVAQGDSFYQDQGAGKKEQNQNCLLTMDDGVVNWGEHTVEEVETNHTLMAISSNNEVSLCSKTCIDSYNKLKTLCDEQTNQLEEDFIDKPLYSRFSKTDIFKRVPHPLTGDYTPKPQQEIDESLYVYGKKGPQKPKTSVSGDTFSKNSVTTNEKGTPKVNGKYWNEMMERELGEGHSFIKKKCFVCGSLSHLIRNCDFYEKKMARDAELKKQRVFNTGNGLAKPVWNNANRVNHANHFVPRPVQLIAVRQNVNSVRPNVNTGRANVNSVWQNVNSVKTNVNTGSFNINIVRAKQPIHTSNSNSCSPVRPQDHPLKNMEDRGIFDSGCSRHMTGNKDHLDDFKECKGGSVTFGGSKGYITGKGRIRVGNLDFDSVSFVKELGHFNLFSISQICDKQHKVLFTETECLVVSPDFKMPDENQILLKVPRQHNMYSFDMKTPSLTKDYACLIAKATSDESKLWHRRLGHINFKNLNKLVKGNLVRGLPSKVFRNDHTCVACQKGKQHKASCKAKLERTITEPLHTLHMDLFGPTSVKSINHASYCLVITDDCTRFSWVFFLATKDETSGILQNFIRQIENQLNHRVKIIRSDNGTEFKNRDMLEFCGNKGIKQEYSNARTPQQNGVAERMNRTLIEAARTMLADSLLPTTFWAEAVSTACYIFNRNQTNPHAGTSEVINNAGTLQTPNANASEEEDEVEELIVVPTAVRQVRKRKYSTNSKAEEFLTELQNLKTQEKEAYSTGISEDTPEILAFRRKLDELATKHLSEVPKNKATSTTSVNSGSGPVNTPHADQDDLDMPELTIFNKPQKGIFDEASYDDEGMVYDFNNLPIEVAVSPIPTLRIHNIHPQSQILGDPKSSVQTRSRVQQHSGAHALVSYVQKQQRNNHKDQQHCLFACFLSQEEPKKISEALKDDSWVEAMQEELLQFRLQQVWILVDLPHGAKVIGTKWVYRNKRDERGVVVRNKARLVAQGHRQEEGIDYDEVFAPVARIEAIRLFLAFASFMGFIVYQMDVKSAFLYGTIDEEVYVSQPPGFVDPDHPKKVYKVVKALYGLHQAPRAWYATLSTFLEKHGYRRGTIDKTLFIKKDKKDIMLVQVYVDDIIFGSTRKSWCDEFEALMKGRFQMSSMGELIFFLGLQVKQKTDGIFISQDKYVADMLKKFDLASVKTAITPMETKMALTKDEEADEVDVHLYRSMIGSLMYLTASRPDIMFAVCACSRFQVTPKTSHLNAVKRIFKYLKGKPNLGLWYPRESSFDLEAYSDSDYAGANLDRKSTTGGCQFLGSRLISWQCKKQTIVATSTTEVEYVAAASCCGQLLWIQNQMLDYGFNFMNTKIHIDNESTLCIVKNPVYHSKTKHIEIRHHFIRDSYEKKLIRVEKIHTDFNVADLLTKAFDRPRFNFLVVNISMINP</sequence>
<dbReference type="PANTHER" id="PTHR11439:SF495">
    <property type="entry name" value="REVERSE TRANSCRIPTASE, RNA-DEPENDENT DNA POLYMERASE-RELATED"/>
    <property type="match status" value="1"/>
</dbReference>
<keyword evidence="1" id="KW-0378">Hydrolase</keyword>
<feature type="region of interest" description="Disordered" evidence="2">
    <location>
        <begin position="893"/>
        <end position="923"/>
    </location>
</feature>
<dbReference type="Pfam" id="PF07727">
    <property type="entry name" value="RVT_2"/>
    <property type="match status" value="1"/>
</dbReference>
<keyword evidence="3" id="KW-1133">Transmembrane helix</keyword>
<keyword evidence="5" id="KW-0808">Transferase</keyword>
<dbReference type="InterPro" id="IPR054722">
    <property type="entry name" value="PolX-like_BBD"/>
</dbReference>
<keyword evidence="5" id="KW-0548">Nucleotidyltransferase</keyword>
<dbReference type="Pfam" id="PF00665">
    <property type="entry name" value="rve"/>
    <property type="match status" value="1"/>
</dbReference>
<evidence type="ECO:0000256" key="1">
    <source>
        <dbReference type="ARBA" id="ARBA00022750"/>
    </source>
</evidence>
<feature type="compositionally biased region" description="Polar residues" evidence="2">
    <location>
        <begin position="266"/>
        <end position="285"/>
    </location>
</feature>
<comment type="caution">
    <text evidence="5">The sequence shown here is derived from an EMBL/GenBank/DDBJ whole genome shotgun (WGS) entry which is preliminary data.</text>
</comment>
<keyword evidence="5" id="KW-0695">RNA-directed DNA polymerase</keyword>
<reference evidence="5" key="2">
    <citation type="submission" date="2022-01" db="EMBL/GenBank/DDBJ databases">
        <authorList>
            <person name="Yamashiro T."/>
            <person name="Shiraishi A."/>
            <person name="Satake H."/>
            <person name="Nakayama K."/>
        </authorList>
    </citation>
    <scope>NUCLEOTIDE SEQUENCE</scope>
</reference>
<keyword evidence="6" id="KW-1185">Reference proteome</keyword>
<dbReference type="Gene3D" id="3.30.420.10">
    <property type="entry name" value="Ribonuclease H-like superfamily/Ribonuclease H"/>
    <property type="match status" value="1"/>
</dbReference>
<name>A0ABQ5E1Z4_9ASTR</name>
<dbReference type="SUPFAM" id="SSF53098">
    <property type="entry name" value="Ribonuclease H-like"/>
    <property type="match status" value="1"/>
</dbReference>
<dbReference type="PANTHER" id="PTHR11439">
    <property type="entry name" value="GAG-POL-RELATED RETROTRANSPOSON"/>
    <property type="match status" value="1"/>
</dbReference>
<feature type="domain" description="Integrase catalytic" evidence="4">
    <location>
        <begin position="645"/>
        <end position="822"/>
    </location>
</feature>
<dbReference type="CDD" id="cd09272">
    <property type="entry name" value="RNase_HI_RT_Ty1"/>
    <property type="match status" value="1"/>
</dbReference>
<dbReference type="InterPro" id="IPR001584">
    <property type="entry name" value="Integrase_cat-core"/>
</dbReference>
<dbReference type="SUPFAM" id="SSF56672">
    <property type="entry name" value="DNA/RNA polymerases"/>
    <property type="match status" value="1"/>
</dbReference>
<dbReference type="Proteomes" id="UP001151760">
    <property type="component" value="Unassembled WGS sequence"/>
</dbReference>
<reference evidence="5" key="1">
    <citation type="journal article" date="2022" name="Int. J. Mol. Sci.">
        <title>Draft Genome of Tanacetum Coccineum: Genomic Comparison of Closely Related Tanacetum-Family Plants.</title>
        <authorList>
            <person name="Yamashiro T."/>
            <person name="Shiraishi A."/>
            <person name="Nakayama K."/>
            <person name="Satake H."/>
        </authorList>
    </citation>
    <scope>NUCLEOTIDE SEQUENCE</scope>
</reference>
<keyword evidence="3" id="KW-0472">Membrane</keyword>
<dbReference type="InterPro" id="IPR025724">
    <property type="entry name" value="GAG-pre-integrase_dom"/>
</dbReference>
<dbReference type="Pfam" id="PF13976">
    <property type="entry name" value="gag_pre-integrs"/>
    <property type="match status" value="1"/>
</dbReference>
<dbReference type="InterPro" id="IPR013103">
    <property type="entry name" value="RVT_2"/>
</dbReference>
<evidence type="ECO:0000313" key="6">
    <source>
        <dbReference type="Proteomes" id="UP001151760"/>
    </source>
</evidence>
<keyword evidence="1" id="KW-0064">Aspartyl protease</keyword>
<keyword evidence="1" id="KW-0645">Protease</keyword>
<proteinExistence type="predicted"/>
<evidence type="ECO:0000256" key="2">
    <source>
        <dbReference type="SAM" id="MobiDB-lite"/>
    </source>
</evidence>
<accession>A0ABQ5E1Z4</accession>
<evidence type="ECO:0000259" key="4">
    <source>
        <dbReference type="PROSITE" id="PS50994"/>
    </source>
</evidence>